<name>M5J6M3_9LACO</name>
<sequence>LNVNGNNTDLDAYPDAVDNLLEAGTLDKGGSVTGNLAGEIKIGAPNPKLKMSVSYLDNSKNITFALK</sequence>
<dbReference type="Proteomes" id="UP000011912">
    <property type="component" value="Unassembled WGS sequence"/>
</dbReference>
<dbReference type="PATRIC" id="fig|1227363.6.peg.292"/>
<organism evidence="1 2">
    <name type="scientific">Ligilactobacillus saerimneri 30a</name>
    <dbReference type="NCBI Taxonomy" id="1227363"/>
    <lineage>
        <taxon>Bacteria</taxon>
        <taxon>Bacillati</taxon>
        <taxon>Bacillota</taxon>
        <taxon>Bacilli</taxon>
        <taxon>Lactobacillales</taxon>
        <taxon>Lactobacillaceae</taxon>
        <taxon>Ligilactobacillus</taxon>
    </lineage>
</organism>
<gene>
    <name evidence="1" type="ORF">D271_01502</name>
</gene>
<proteinExistence type="predicted"/>
<accession>M5J6M3</accession>
<reference evidence="1 2" key="1">
    <citation type="journal article" date="2013" name="Genome Announc.">
        <title>Genome Sequence of Lactobacillus saerimneri 30a (Formerly Lactobacillus sp. Strain 30a), a Reference Lactic Acid Bacterium Strain Producing Biogenic Amines.</title>
        <authorList>
            <person name="Romano A."/>
            <person name="Trip H."/>
            <person name="Campbell-Sills H."/>
            <person name="Bouchez O."/>
            <person name="Sherman D."/>
            <person name="Lolkema J.S."/>
            <person name="Lucas P.M."/>
        </authorList>
    </citation>
    <scope>NUCLEOTIDE SEQUENCE [LARGE SCALE GENOMIC DNA]</scope>
    <source>
        <strain evidence="1 2">30a</strain>
    </source>
</reference>
<comment type="caution">
    <text evidence="1">The sequence shown here is derived from an EMBL/GenBank/DDBJ whole genome shotgun (WGS) entry which is preliminary data.</text>
</comment>
<evidence type="ECO:0000313" key="1">
    <source>
        <dbReference type="EMBL" id="EKW99505.1"/>
    </source>
</evidence>
<evidence type="ECO:0000313" key="2">
    <source>
        <dbReference type="Proteomes" id="UP000011912"/>
    </source>
</evidence>
<keyword evidence="2" id="KW-1185">Reference proteome</keyword>
<dbReference type="EMBL" id="ANAG01000005">
    <property type="protein sequence ID" value="EKW99505.1"/>
    <property type="molecule type" value="Genomic_DNA"/>
</dbReference>
<protein>
    <submittedName>
        <fullName evidence="1">Extracellular protein</fullName>
    </submittedName>
</protein>
<dbReference type="AlphaFoldDB" id="M5J6M3"/>
<feature type="non-terminal residue" evidence="1">
    <location>
        <position position="1"/>
    </location>
</feature>